<dbReference type="InterPro" id="IPR000522">
    <property type="entry name" value="ABC_transptr_permease_BtuC"/>
</dbReference>
<dbReference type="FunFam" id="1.10.3470.10:FF:000001">
    <property type="entry name" value="Vitamin B12 ABC transporter permease BtuC"/>
    <property type="match status" value="1"/>
</dbReference>
<keyword evidence="4" id="KW-1003">Cell membrane</keyword>
<feature type="transmembrane region" description="Helical" evidence="8">
    <location>
        <begin position="20"/>
        <end position="40"/>
    </location>
</feature>
<feature type="transmembrane region" description="Helical" evidence="8">
    <location>
        <begin position="211"/>
        <end position="228"/>
    </location>
</feature>
<feature type="transmembrane region" description="Helical" evidence="8">
    <location>
        <begin position="107"/>
        <end position="126"/>
    </location>
</feature>
<dbReference type="GO" id="GO:0033214">
    <property type="term" value="P:siderophore-iron import into cell"/>
    <property type="evidence" value="ECO:0007669"/>
    <property type="project" value="TreeGrafter"/>
</dbReference>
<keyword evidence="3" id="KW-0813">Transport</keyword>
<evidence type="ECO:0000256" key="3">
    <source>
        <dbReference type="ARBA" id="ARBA00022448"/>
    </source>
</evidence>
<evidence type="ECO:0000256" key="4">
    <source>
        <dbReference type="ARBA" id="ARBA00022475"/>
    </source>
</evidence>
<feature type="transmembrane region" description="Helical" evidence="8">
    <location>
        <begin position="320"/>
        <end position="340"/>
    </location>
</feature>
<evidence type="ECO:0000256" key="2">
    <source>
        <dbReference type="ARBA" id="ARBA00007935"/>
    </source>
</evidence>
<evidence type="ECO:0000313" key="9">
    <source>
        <dbReference type="EMBL" id="QZO01924.1"/>
    </source>
</evidence>
<dbReference type="CDD" id="cd06550">
    <property type="entry name" value="TM_ABC_iron-siderophores_like"/>
    <property type="match status" value="1"/>
</dbReference>
<dbReference type="GO" id="GO:0022857">
    <property type="term" value="F:transmembrane transporter activity"/>
    <property type="evidence" value="ECO:0007669"/>
    <property type="project" value="InterPro"/>
</dbReference>
<keyword evidence="6 8" id="KW-1133">Transmembrane helix</keyword>
<dbReference type="PANTHER" id="PTHR30472:SF70">
    <property type="entry name" value="MOLYBDATE IMPORT SYSTEM PERMEASE PROTEIN MOLB"/>
    <property type="match status" value="1"/>
</dbReference>
<name>A0A9E6UPX6_9HYPH</name>
<evidence type="ECO:0000256" key="8">
    <source>
        <dbReference type="SAM" id="Phobius"/>
    </source>
</evidence>
<evidence type="ECO:0000256" key="7">
    <source>
        <dbReference type="ARBA" id="ARBA00023136"/>
    </source>
</evidence>
<comment type="subcellular location">
    <subcellularLocation>
        <location evidence="1">Cell membrane</location>
        <topology evidence="1">Multi-pass membrane protein</topology>
    </subcellularLocation>
</comment>
<reference evidence="9" key="1">
    <citation type="submission" date="2021-08" db="EMBL/GenBank/DDBJ databases">
        <authorList>
            <person name="Zhang H."/>
            <person name="Xu M."/>
            <person name="Yu Z."/>
            <person name="Yang L."/>
            <person name="Cai Y."/>
        </authorList>
    </citation>
    <scope>NUCLEOTIDE SEQUENCE</scope>
    <source>
        <strain evidence="9">CHL1</strain>
    </source>
</reference>
<dbReference type="InterPro" id="IPR037294">
    <property type="entry name" value="ABC_BtuC-like"/>
</dbReference>
<dbReference type="Proteomes" id="UP000825701">
    <property type="component" value="Chromosome"/>
</dbReference>
<keyword evidence="5 8" id="KW-0812">Transmembrane</keyword>
<dbReference type="Pfam" id="PF01032">
    <property type="entry name" value="FecCD"/>
    <property type="match status" value="1"/>
</dbReference>
<evidence type="ECO:0000256" key="5">
    <source>
        <dbReference type="ARBA" id="ARBA00022692"/>
    </source>
</evidence>
<gene>
    <name evidence="9" type="ORF">K6K41_11735</name>
</gene>
<feature type="transmembrane region" description="Helical" evidence="8">
    <location>
        <begin position="249"/>
        <end position="274"/>
    </location>
</feature>
<dbReference type="EMBL" id="CP081869">
    <property type="protein sequence ID" value="QZO01924.1"/>
    <property type="molecule type" value="Genomic_DNA"/>
</dbReference>
<dbReference type="KEGG" id="cmet:K6K41_11735"/>
<accession>A0A9E6UPX6</accession>
<dbReference type="AlphaFoldDB" id="A0A9E6UPX6"/>
<dbReference type="GO" id="GO:0005886">
    <property type="term" value="C:plasma membrane"/>
    <property type="evidence" value="ECO:0007669"/>
    <property type="project" value="UniProtKB-SubCell"/>
</dbReference>
<protein>
    <submittedName>
        <fullName evidence="9">Iron ABC transporter permease</fullName>
    </submittedName>
</protein>
<evidence type="ECO:0000313" key="10">
    <source>
        <dbReference type="Proteomes" id="UP000825701"/>
    </source>
</evidence>
<dbReference type="SUPFAM" id="SSF81345">
    <property type="entry name" value="ABC transporter involved in vitamin B12 uptake, BtuC"/>
    <property type="match status" value="1"/>
</dbReference>
<feature type="transmembrane region" description="Helical" evidence="8">
    <location>
        <begin position="294"/>
        <end position="313"/>
    </location>
</feature>
<feature type="transmembrane region" description="Helical" evidence="8">
    <location>
        <begin position="77"/>
        <end position="95"/>
    </location>
</feature>
<feature type="transmembrane region" description="Helical" evidence="8">
    <location>
        <begin position="133"/>
        <end position="153"/>
    </location>
</feature>
<feature type="transmembrane region" description="Helical" evidence="8">
    <location>
        <begin position="159"/>
        <end position="180"/>
    </location>
</feature>
<evidence type="ECO:0000256" key="6">
    <source>
        <dbReference type="ARBA" id="ARBA00022989"/>
    </source>
</evidence>
<proteinExistence type="inferred from homology"/>
<comment type="similarity">
    <text evidence="2">Belongs to the binding-protein-dependent transport system permease family. FecCD subfamily.</text>
</comment>
<dbReference type="RefSeq" id="WP_261405288.1">
    <property type="nucleotide sequence ID" value="NZ_CP081869.1"/>
</dbReference>
<sequence>MSEARATAAAAARTLGLIRFAPAALLVAVVILALFTGKYAASPGDVLTVLATKPFGLASGLPIATETAIWQVRLPRVLAGLAVGAALAAAGATYQGLFRNPLVSPDILGVSAGASLGAALGIFLSLNVLVIQTLAFLGGLGAVAAVYAVGSAIRTRDPVLVLVLAGVAVGALLGSALSLIKILADPYNQLPAITYWLLGSLASVTRGDLGSVLPAILIGLAPLALLRWRMNLMTLGEEEAQALGVETRVLRPLLIAAATLMTAAAVSITGVIGWVGLIVPHVARMLVGPDFSKLLPASLMLGGGFLVAVDLVARSVATIEVPLGVLTAALGAPFFLWLLATARRGWS</sequence>
<evidence type="ECO:0000256" key="1">
    <source>
        <dbReference type="ARBA" id="ARBA00004651"/>
    </source>
</evidence>
<keyword evidence="7 8" id="KW-0472">Membrane</keyword>
<keyword evidence="10" id="KW-1185">Reference proteome</keyword>
<dbReference type="Gene3D" id="1.10.3470.10">
    <property type="entry name" value="ABC transporter involved in vitamin B12 uptake, BtuC"/>
    <property type="match status" value="1"/>
</dbReference>
<dbReference type="PANTHER" id="PTHR30472">
    <property type="entry name" value="FERRIC ENTEROBACTIN TRANSPORT SYSTEM PERMEASE PROTEIN"/>
    <property type="match status" value="1"/>
</dbReference>
<organism evidence="9 10">
    <name type="scientific">Chenggangzhangella methanolivorans</name>
    <dbReference type="NCBI Taxonomy" id="1437009"/>
    <lineage>
        <taxon>Bacteria</taxon>
        <taxon>Pseudomonadati</taxon>
        <taxon>Pseudomonadota</taxon>
        <taxon>Alphaproteobacteria</taxon>
        <taxon>Hyphomicrobiales</taxon>
        <taxon>Methylopilaceae</taxon>
        <taxon>Chenggangzhangella</taxon>
    </lineage>
</organism>